<protein>
    <submittedName>
        <fullName evidence="2">Uncharacterized protein</fullName>
    </submittedName>
</protein>
<evidence type="ECO:0000313" key="3">
    <source>
        <dbReference type="Proteomes" id="UP000552709"/>
    </source>
</evidence>
<reference evidence="2 3" key="1">
    <citation type="submission" date="2020-08" db="EMBL/GenBank/DDBJ databases">
        <title>Genomic Encyclopedia of Type Strains, Phase IV (KMG-IV): sequencing the most valuable type-strain genomes for metagenomic binning, comparative biology and taxonomic classification.</title>
        <authorList>
            <person name="Goeker M."/>
        </authorList>
    </citation>
    <scope>NUCLEOTIDE SEQUENCE [LARGE SCALE GENOMIC DNA]</scope>
    <source>
        <strain evidence="2 3">DSM 27939</strain>
    </source>
</reference>
<dbReference type="RefSeq" id="WP_184138480.1">
    <property type="nucleotide sequence ID" value="NZ_JACHFL010000044.1"/>
</dbReference>
<feature type="region of interest" description="Disordered" evidence="1">
    <location>
        <begin position="39"/>
        <end position="63"/>
    </location>
</feature>
<organism evidence="2 3">
    <name type="scientific">Deinococcus humi</name>
    <dbReference type="NCBI Taxonomy" id="662880"/>
    <lineage>
        <taxon>Bacteria</taxon>
        <taxon>Thermotogati</taxon>
        <taxon>Deinococcota</taxon>
        <taxon>Deinococci</taxon>
        <taxon>Deinococcales</taxon>
        <taxon>Deinococcaceae</taxon>
        <taxon>Deinococcus</taxon>
    </lineage>
</organism>
<dbReference type="EMBL" id="JACHFL010000044">
    <property type="protein sequence ID" value="MBB5366449.1"/>
    <property type="molecule type" value="Genomic_DNA"/>
</dbReference>
<keyword evidence="3" id="KW-1185">Reference proteome</keyword>
<comment type="caution">
    <text evidence="2">The sequence shown here is derived from an EMBL/GenBank/DDBJ whole genome shotgun (WGS) entry which is preliminary data.</text>
</comment>
<dbReference type="AlphaFoldDB" id="A0A7W8NGF2"/>
<proteinExistence type="predicted"/>
<evidence type="ECO:0000256" key="1">
    <source>
        <dbReference type="SAM" id="MobiDB-lite"/>
    </source>
</evidence>
<dbReference type="Proteomes" id="UP000552709">
    <property type="component" value="Unassembled WGS sequence"/>
</dbReference>
<evidence type="ECO:0000313" key="2">
    <source>
        <dbReference type="EMBL" id="MBB5366449.1"/>
    </source>
</evidence>
<sequence length="63" mass="7443">MGNDNAKPSFVDLSVLEGLEKPRRPDGHRAETWEQARARFEQLPEPQRSERLKQLEEWQRGEL</sequence>
<accession>A0A7W8NGF2</accession>
<gene>
    <name evidence="2" type="ORF">HNQ08_005578</name>
</gene>
<name>A0A7W8NGF2_9DEIO</name>